<keyword evidence="19" id="KW-1185">Reference proteome</keyword>
<dbReference type="PANTHER" id="PTHR11070:SF59">
    <property type="entry name" value="DNA 3'-5' HELICASE"/>
    <property type="match status" value="1"/>
</dbReference>
<evidence type="ECO:0000256" key="5">
    <source>
        <dbReference type="ARBA" id="ARBA00022801"/>
    </source>
</evidence>
<evidence type="ECO:0000256" key="7">
    <source>
        <dbReference type="ARBA" id="ARBA00022839"/>
    </source>
</evidence>
<evidence type="ECO:0000256" key="15">
    <source>
        <dbReference type="PROSITE-ProRule" id="PRU00560"/>
    </source>
</evidence>
<dbReference type="InterPro" id="IPR027417">
    <property type="entry name" value="P-loop_NTPase"/>
</dbReference>
<dbReference type="InterPro" id="IPR000212">
    <property type="entry name" value="DNA_helicase_UvrD/REP"/>
</dbReference>
<dbReference type="Pfam" id="PF00580">
    <property type="entry name" value="UvrD-helicase"/>
    <property type="match status" value="1"/>
</dbReference>
<name>A0A917IPX0_9MICC</name>
<protein>
    <recommendedName>
        <fullName evidence="13">DNA 3'-5' helicase</fullName>
        <ecNumber evidence="13">5.6.2.4</ecNumber>
    </recommendedName>
</protein>
<dbReference type="Gene3D" id="1.10.486.10">
    <property type="entry name" value="PCRA, domain 4"/>
    <property type="match status" value="1"/>
</dbReference>
<keyword evidence="10" id="KW-0234">DNA repair</keyword>
<evidence type="ECO:0000256" key="8">
    <source>
        <dbReference type="ARBA" id="ARBA00022840"/>
    </source>
</evidence>
<comment type="catalytic activity">
    <reaction evidence="12">
        <text>Couples ATP hydrolysis with the unwinding of duplex DNA by translocating in the 3'-5' direction.</text>
        <dbReference type="EC" id="5.6.2.4"/>
    </reaction>
</comment>
<dbReference type="Gene3D" id="1.10.10.160">
    <property type="match status" value="1"/>
</dbReference>
<evidence type="ECO:0000256" key="9">
    <source>
        <dbReference type="ARBA" id="ARBA00023125"/>
    </source>
</evidence>
<evidence type="ECO:0000256" key="2">
    <source>
        <dbReference type="ARBA" id="ARBA00022722"/>
    </source>
</evidence>
<evidence type="ECO:0000256" key="1">
    <source>
        <dbReference type="ARBA" id="ARBA00009922"/>
    </source>
</evidence>
<dbReference type="EMBL" id="BMDC01000001">
    <property type="protein sequence ID" value="GGH59741.1"/>
    <property type="molecule type" value="Genomic_DNA"/>
</dbReference>
<gene>
    <name evidence="18" type="ORF">GCM10007359_07230</name>
</gene>
<keyword evidence="9" id="KW-0238">DNA-binding</keyword>
<keyword evidence="11" id="KW-0413">Isomerase</keyword>
<keyword evidence="4" id="KW-0227">DNA damage</keyword>
<evidence type="ECO:0000256" key="6">
    <source>
        <dbReference type="ARBA" id="ARBA00022806"/>
    </source>
</evidence>
<dbReference type="Gene3D" id="3.90.320.10">
    <property type="match status" value="1"/>
</dbReference>
<dbReference type="RefSeq" id="WP_229723048.1">
    <property type="nucleotide sequence ID" value="NZ_BMDC01000001.1"/>
</dbReference>
<dbReference type="GO" id="GO:0043138">
    <property type="term" value="F:3'-5' DNA helicase activity"/>
    <property type="evidence" value="ECO:0007669"/>
    <property type="project" value="UniProtKB-EC"/>
</dbReference>
<evidence type="ECO:0000259" key="16">
    <source>
        <dbReference type="PROSITE" id="PS51198"/>
    </source>
</evidence>
<evidence type="ECO:0000256" key="13">
    <source>
        <dbReference type="ARBA" id="ARBA00034808"/>
    </source>
</evidence>
<dbReference type="GO" id="GO:0005524">
    <property type="term" value="F:ATP binding"/>
    <property type="evidence" value="ECO:0007669"/>
    <property type="project" value="UniProtKB-UniRule"/>
</dbReference>
<evidence type="ECO:0000256" key="10">
    <source>
        <dbReference type="ARBA" id="ARBA00023204"/>
    </source>
</evidence>
<keyword evidence="6 15" id="KW-0347">Helicase</keyword>
<keyword evidence="8 15" id="KW-0067">ATP-binding</keyword>
<dbReference type="PANTHER" id="PTHR11070">
    <property type="entry name" value="UVRD / RECB / PCRA DNA HELICASE FAMILY MEMBER"/>
    <property type="match status" value="1"/>
</dbReference>
<dbReference type="Gene3D" id="3.40.50.300">
    <property type="entry name" value="P-loop containing nucleotide triphosphate hydrolases"/>
    <property type="match status" value="2"/>
</dbReference>
<keyword evidence="2" id="KW-0540">Nuclease</keyword>
<keyword evidence="3 15" id="KW-0547">Nucleotide-binding</keyword>
<dbReference type="PROSITE" id="PS51217">
    <property type="entry name" value="UVRD_HELICASE_CTER"/>
    <property type="match status" value="1"/>
</dbReference>
<evidence type="ECO:0000256" key="11">
    <source>
        <dbReference type="ARBA" id="ARBA00023235"/>
    </source>
</evidence>
<evidence type="ECO:0000313" key="19">
    <source>
        <dbReference type="Proteomes" id="UP000600171"/>
    </source>
</evidence>
<keyword evidence="5 15" id="KW-0378">Hydrolase</keyword>
<dbReference type="PROSITE" id="PS51198">
    <property type="entry name" value="UVRD_HELICASE_ATP_BIND"/>
    <property type="match status" value="1"/>
</dbReference>
<dbReference type="Proteomes" id="UP000600171">
    <property type="component" value="Unassembled WGS sequence"/>
</dbReference>
<evidence type="ECO:0000256" key="4">
    <source>
        <dbReference type="ARBA" id="ARBA00022763"/>
    </source>
</evidence>
<dbReference type="InterPro" id="IPR014017">
    <property type="entry name" value="DNA_helicase_UvrD-like_C"/>
</dbReference>
<dbReference type="InterPro" id="IPR013986">
    <property type="entry name" value="DExx_box_DNA_helicase_dom_sf"/>
</dbReference>
<comment type="caution">
    <text evidence="18">The sequence shown here is derived from an EMBL/GenBank/DDBJ whole genome shotgun (WGS) entry which is preliminary data.</text>
</comment>
<evidence type="ECO:0000256" key="3">
    <source>
        <dbReference type="ARBA" id="ARBA00022741"/>
    </source>
</evidence>
<dbReference type="InterPro" id="IPR014016">
    <property type="entry name" value="UvrD-like_ATP-bd"/>
</dbReference>
<dbReference type="GO" id="GO:0004527">
    <property type="term" value="F:exonuclease activity"/>
    <property type="evidence" value="ECO:0007669"/>
    <property type="project" value="UniProtKB-KW"/>
</dbReference>
<keyword evidence="7" id="KW-0269">Exonuclease</keyword>
<dbReference type="AlphaFoldDB" id="A0A917IPX0"/>
<proteinExistence type="inferred from homology"/>
<organism evidence="18 19">
    <name type="scientific">Rothia aerolata</name>
    <dbReference type="NCBI Taxonomy" id="1812262"/>
    <lineage>
        <taxon>Bacteria</taxon>
        <taxon>Bacillati</taxon>
        <taxon>Actinomycetota</taxon>
        <taxon>Actinomycetes</taxon>
        <taxon>Micrococcales</taxon>
        <taxon>Micrococcaceae</taxon>
        <taxon>Rothia</taxon>
    </lineage>
</organism>
<dbReference type="InterPro" id="IPR038726">
    <property type="entry name" value="PDDEXK_AddAB-type"/>
</dbReference>
<dbReference type="GO" id="GO:0000725">
    <property type="term" value="P:recombinational repair"/>
    <property type="evidence" value="ECO:0007669"/>
    <property type="project" value="TreeGrafter"/>
</dbReference>
<dbReference type="Pfam" id="PF12705">
    <property type="entry name" value="PDDEXK_1"/>
    <property type="match status" value="1"/>
</dbReference>
<comment type="similarity">
    <text evidence="1">Belongs to the helicase family. UvrD subfamily.</text>
</comment>
<accession>A0A917IPX0</accession>
<evidence type="ECO:0000256" key="14">
    <source>
        <dbReference type="ARBA" id="ARBA00048988"/>
    </source>
</evidence>
<evidence type="ECO:0000313" key="18">
    <source>
        <dbReference type="EMBL" id="GGH59741.1"/>
    </source>
</evidence>
<dbReference type="EC" id="5.6.2.4" evidence="13"/>
<feature type="domain" description="UvrD-like helicase ATP-binding" evidence="16">
    <location>
        <begin position="1"/>
        <end position="288"/>
    </location>
</feature>
<dbReference type="InterPro" id="IPR011604">
    <property type="entry name" value="PDDEXK-like_dom_sf"/>
</dbReference>
<comment type="catalytic activity">
    <reaction evidence="14">
        <text>ATP + H2O = ADP + phosphate + H(+)</text>
        <dbReference type="Rhea" id="RHEA:13065"/>
        <dbReference type="ChEBI" id="CHEBI:15377"/>
        <dbReference type="ChEBI" id="CHEBI:15378"/>
        <dbReference type="ChEBI" id="CHEBI:30616"/>
        <dbReference type="ChEBI" id="CHEBI:43474"/>
        <dbReference type="ChEBI" id="CHEBI:456216"/>
        <dbReference type="EC" id="5.6.2.4"/>
    </reaction>
</comment>
<reference evidence="18 19" key="1">
    <citation type="journal article" date="2014" name="Int. J. Syst. Evol. Microbiol.">
        <title>Complete genome sequence of Corynebacterium casei LMG S-19264T (=DSM 44701T), isolated from a smear-ripened cheese.</title>
        <authorList>
            <consortium name="US DOE Joint Genome Institute (JGI-PGF)"/>
            <person name="Walter F."/>
            <person name="Albersmeier A."/>
            <person name="Kalinowski J."/>
            <person name="Ruckert C."/>
        </authorList>
    </citation>
    <scope>NUCLEOTIDE SEQUENCE [LARGE SCALE GENOMIC DNA]</scope>
    <source>
        <strain evidence="18 19">CCM 8669</strain>
    </source>
</reference>
<dbReference type="GO" id="GO:0005829">
    <property type="term" value="C:cytosol"/>
    <property type="evidence" value="ECO:0007669"/>
    <property type="project" value="TreeGrafter"/>
</dbReference>
<dbReference type="GO" id="GO:0003677">
    <property type="term" value="F:DNA binding"/>
    <property type="evidence" value="ECO:0007669"/>
    <property type="project" value="UniProtKB-KW"/>
</dbReference>
<evidence type="ECO:0000256" key="12">
    <source>
        <dbReference type="ARBA" id="ARBA00034617"/>
    </source>
</evidence>
<sequence>MAELILGAPGTGKTRALLNRALDFLKTGDPARMLVLTPSRVSAARFREALTSAAQTTMSAAPMRAWQAYAFDVLRRAHIAGLLPGVEFSPKLLSGPEQDVLIAELLAGHARGEGAAVQWPVDLQEALGTQGFRHELRDFFDRMVEYNLSAEDLAGLAEEQGHPEWAATAKLYTEYRQIRRLRMPNAYDPAALINEACDVFEKNPSFLQEEQETLQLILIDDMQEATPSIYRLLNLLCGSSYPGEVVISLCTDTAVQGFRGARPDSASRLREILPAASITVLDQSYRMPPEIARAWESVAVRIPVVAGVQHSRDLAEPVETEPEVQALWETGDDGSLLDPVKSQDLGAAVQGFTVDSPQSEARLLAQLILEDHLYRGRAFSRSAIIVRNGSAVTRFKRVLQSQGIPVKTAQALTPVRDEPAVRPFLDALGLILHARSVRSATETGETDAPGWGIGVDVALALLTSRLGGASAMDIRRLRQGLRAQELRSGGNRASDDLLVEALMDAEKLPAGRGADAARRVARVLAAGDRALDLPGATAETVLWELWETSGLAPLWKEASGMGGSAAERAHRDLDAMIGLFEAASRYVDQMPGATAAQFLDYIDAQDLPMDTLAARAAETDAVEIMTPAVAAGRGWDIVYIAGLQEGTWPNTTIRGSLLNTQTLTDILDLGADAAAAVGIVDRLKATRFDELRMFSTAVSRASFRLVCTAVSSADDMPSELLDMVAPAPGGERANTPVRRPMTLRAMIAELRQFSEGQDRDPARAAAAAQILHRFNDPDQTAGAQLPGAHPASWWGMRPLSSDAPTFDPSTPVPVSPSRVEAIHSSPLDWFVAQARAEAATDMARSIGTLVHELAEDMPDWKADDLNPAESFRTQILRELEVRFQRLGLPDTWETQVVYQRAVTMVEKFVNYVVDLHGVHGRELVGVEGSFKVFVPGPRRDALLSGRVDRLEKTLDQGKYVIVDLKTGKSSPTQGELEQHPQLASYQVALEAGAGQAMEAAQEQEGQDAAAEALEFRQLHEESGGAYLVQIGKDTKKYGSQEQQALSRDAQWAVDLINRAAELISAKHLEARHDSSKNGSFGKSCRLPEICPLCTRGRQVTQS</sequence>
<dbReference type="GO" id="GO:0033202">
    <property type="term" value="C:DNA helicase complex"/>
    <property type="evidence" value="ECO:0007669"/>
    <property type="project" value="TreeGrafter"/>
</dbReference>
<feature type="domain" description="UvrD-like helicase C-terminal" evidence="17">
    <location>
        <begin position="315"/>
        <end position="632"/>
    </location>
</feature>
<evidence type="ECO:0000259" key="17">
    <source>
        <dbReference type="PROSITE" id="PS51217"/>
    </source>
</evidence>
<dbReference type="SUPFAM" id="SSF52540">
    <property type="entry name" value="P-loop containing nucleoside triphosphate hydrolases"/>
    <property type="match status" value="1"/>
</dbReference>
<feature type="binding site" evidence="15">
    <location>
        <begin position="7"/>
        <end position="14"/>
    </location>
    <ligand>
        <name>ATP</name>
        <dbReference type="ChEBI" id="CHEBI:30616"/>
    </ligand>
</feature>